<evidence type="ECO:0000313" key="2">
    <source>
        <dbReference type="Proteomes" id="UP001174419"/>
    </source>
</evidence>
<dbReference type="EMBL" id="JACANG010000009">
    <property type="protein sequence ID" value="MDM1718806.1"/>
    <property type="molecule type" value="Genomic_DNA"/>
</dbReference>
<proteinExistence type="predicted"/>
<dbReference type="Proteomes" id="UP001174419">
    <property type="component" value="Unassembled WGS sequence"/>
</dbReference>
<organism evidence="1 2">
    <name type="scientific">Acinetobacter towneri</name>
    <dbReference type="NCBI Taxonomy" id="202956"/>
    <lineage>
        <taxon>Bacteria</taxon>
        <taxon>Pseudomonadati</taxon>
        <taxon>Pseudomonadota</taxon>
        <taxon>Gammaproteobacteria</taxon>
        <taxon>Moraxellales</taxon>
        <taxon>Moraxellaceae</taxon>
        <taxon>Acinetobacter</taxon>
    </lineage>
</organism>
<reference evidence="1" key="2">
    <citation type="journal article" date="2022" name="Sci. Total Environ.">
        <title>Prevalence, transmission, and molecular epidemiology of tet(X)-positive bacteria among humans, animals, and environmental niches in China: An epidemiological, and genomic-based study.</title>
        <authorList>
            <person name="Dong N."/>
            <person name="Zeng Y."/>
            <person name="Cai C."/>
            <person name="Sun C."/>
            <person name="Lu J."/>
            <person name="Liu C."/>
            <person name="Zhou H."/>
            <person name="Sun Q."/>
            <person name="Shu L."/>
            <person name="Wang H."/>
            <person name="Wang Y."/>
            <person name="Wang S."/>
            <person name="Wu C."/>
            <person name="Chan E.W."/>
            <person name="Chen G."/>
            <person name="Shen Z."/>
            <person name="Chen S."/>
            <person name="Zhang R."/>
        </authorList>
    </citation>
    <scope>NUCLEOTIDE SEQUENCE</scope>
    <source>
        <strain evidence="1">DF49-4</strain>
    </source>
</reference>
<gene>
    <name evidence="1" type="ORF">HX110_06540</name>
</gene>
<dbReference type="AlphaFoldDB" id="A0AB35M0A5"/>
<name>A0AB35M0A5_9GAMM</name>
<reference evidence="1" key="1">
    <citation type="submission" date="2020-06" db="EMBL/GenBank/DDBJ databases">
        <authorList>
            <person name="Dong N."/>
        </authorList>
    </citation>
    <scope>NUCLEOTIDE SEQUENCE</scope>
    <source>
        <strain evidence="1">DF49-4</strain>
    </source>
</reference>
<sequence>MRRLSVSTDSYYSALTSQRQRKYRNAKAQKSLSEDRLECWCQQKCIKEFLALHLQIQV</sequence>
<evidence type="ECO:0000313" key="1">
    <source>
        <dbReference type="EMBL" id="MDM1718806.1"/>
    </source>
</evidence>
<accession>A0AB35M0A5</accession>
<protein>
    <submittedName>
        <fullName evidence="1">Uncharacterized protein</fullName>
    </submittedName>
</protein>
<comment type="caution">
    <text evidence="1">The sequence shown here is derived from an EMBL/GenBank/DDBJ whole genome shotgun (WGS) entry which is preliminary data.</text>
</comment>